<keyword evidence="4" id="KW-0235">DNA replication</keyword>
<evidence type="ECO:0000256" key="12">
    <source>
        <dbReference type="ARBA" id="ARBA00038905"/>
    </source>
</evidence>
<evidence type="ECO:0000256" key="14">
    <source>
        <dbReference type="ARBA" id="ARBA00041592"/>
    </source>
</evidence>
<dbReference type="InterPro" id="IPR036206">
    <property type="entry name" value="ThiamineP_synth_sf"/>
</dbReference>
<comment type="similarity">
    <text evidence="2">Belongs to the Nudix hydrolase family.</text>
</comment>
<keyword evidence="6" id="KW-0227">DNA damage</keyword>
<keyword evidence="9" id="KW-0234">DNA repair</keyword>
<keyword evidence="7" id="KW-0378">Hydrolase</keyword>
<evidence type="ECO:0000256" key="3">
    <source>
        <dbReference type="ARBA" id="ARBA00022457"/>
    </source>
</evidence>
<dbReference type="GO" id="GO:0009228">
    <property type="term" value="P:thiamine biosynthetic process"/>
    <property type="evidence" value="ECO:0007669"/>
    <property type="project" value="UniProtKB-KW"/>
</dbReference>
<dbReference type="GO" id="GO:0046872">
    <property type="term" value="F:metal ion binding"/>
    <property type="evidence" value="ECO:0007669"/>
    <property type="project" value="UniProtKB-KW"/>
</dbReference>
<evidence type="ECO:0000256" key="10">
    <source>
        <dbReference type="ARBA" id="ARBA00035861"/>
    </source>
</evidence>
<comment type="cofactor">
    <cofactor evidence="1">
        <name>Mg(2+)</name>
        <dbReference type="ChEBI" id="CHEBI:18420"/>
    </cofactor>
</comment>
<keyword evidence="3" id="KW-0515">Mutator protein</keyword>
<dbReference type="CDD" id="cd03425">
    <property type="entry name" value="NUDIX_MutT_NudA_like"/>
    <property type="match status" value="1"/>
</dbReference>
<evidence type="ECO:0000256" key="6">
    <source>
        <dbReference type="ARBA" id="ARBA00022763"/>
    </source>
</evidence>
<dbReference type="InterPro" id="IPR013785">
    <property type="entry name" value="Aldolase_TIM"/>
</dbReference>
<dbReference type="Proteomes" id="UP000243535">
    <property type="component" value="Unassembled WGS sequence"/>
</dbReference>
<sequence>MAPTPDPEPSANLLTACARLSGGRLRNFNMTSLSPNPPRLLVVAGALMRPDGSFMLGSRPEGKPYAGYWEFPGGKVEPGETPFAALVREFNEEMGIRVEAATPWLTRVHHYEHATVELRFYRIWRWAGTPQPQEGQSFAWQQPGAPSVAPMLPANGPILKSMELPSMFAITCAHLIGETALLQRLAEGPALPWVQVREPQMDRTRLEHFVAQVAGIVHARGGKVVVNADPAWVEDWPVDGVHLPAHRLCALTARPAFAWVGASVHNAQELELAGKLELDYALLGPVKKTATHPEAVPIGWDGFECRLAAGARLPVYALGGLTKTDLEAARAAGAHGVALMRGAWQ</sequence>
<dbReference type="InterPro" id="IPR047127">
    <property type="entry name" value="MutT-like"/>
</dbReference>
<dbReference type="GO" id="GO:0008413">
    <property type="term" value="F:8-oxo-7,8-dihydroguanosine triphosphate pyrophosphatase activity"/>
    <property type="evidence" value="ECO:0007669"/>
    <property type="project" value="TreeGrafter"/>
</dbReference>
<dbReference type="SUPFAM" id="SSF55811">
    <property type="entry name" value="Nudix"/>
    <property type="match status" value="1"/>
</dbReference>
<evidence type="ECO:0000256" key="2">
    <source>
        <dbReference type="ARBA" id="ARBA00005582"/>
    </source>
</evidence>
<dbReference type="GO" id="GO:0035539">
    <property type="term" value="F:8-oxo-7,8-dihydrodeoxyguanosine triphosphate pyrophosphatase activity"/>
    <property type="evidence" value="ECO:0007669"/>
    <property type="project" value="UniProtKB-EC"/>
</dbReference>
<evidence type="ECO:0000256" key="5">
    <source>
        <dbReference type="ARBA" id="ARBA00022723"/>
    </source>
</evidence>
<dbReference type="EC" id="3.6.1.55" evidence="12"/>
<dbReference type="InterPro" id="IPR020084">
    <property type="entry name" value="NUDIX_hydrolase_CS"/>
</dbReference>
<dbReference type="GO" id="GO:0006260">
    <property type="term" value="P:DNA replication"/>
    <property type="evidence" value="ECO:0007669"/>
    <property type="project" value="UniProtKB-KW"/>
</dbReference>
<evidence type="ECO:0000256" key="15">
    <source>
        <dbReference type="ARBA" id="ARBA00041979"/>
    </source>
</evidence>
<dbReference type="Gene3D" id="3.90.79.10">
    <property type="entry name" value="Nucleoside Triphosphate Pyrophosphohydrolase"/>
    <property type="match status" value="1"/>
</dbReference>
<evidence type="ECO:0000256" key="9">
    <source>
        <dbReference type="ARBA" id="ARBA00023204"/>
    </source>
</evidence>
<dbReference type="GO" id="GO:0044715">
    <property type="term" value="F:8-oxo-dGDP phosphatase activity"/>
    <property type="evidence" value="ECO:0007669"/>
    <property type="project" value="TreeGrafter"/>
</dbReference>
<dbReference type="PROSITE" id="PS51462">
    <property type="entry name" value="NUDIX"/>
    <property type="match status" value="1"/>
</dbReference>
<evidence type="ECO:0000256" key="1">
    <source>
        <dbReference type="ARBA" id="ARBA00001946"/>
    </source>
</evidence>
<dbReference type="InterPro" id="IPR015797">
    <property type="entry name" value="NUDIX_hydrolase-like_dom_sf"/>
</dbReference>
<dbReference type="PRINTS" id="PR00502">
    <property type="entry name" value="NUDIXFAMILY"/>
</dbReference>
<dbReference type="InterPro" id="IPR000086">
    <property type="entry name" value="NUDIX_hydrolase_dom"/>
</dbReference>
<dbReference type="AlphaFoldDB" id="A0A0K6GSU0"/>
<dbReference type="PANTHER" id="PTHR47707">
    <property type="entry name" value="8-OXO-DGTP DIPHOSPHATASE"/>
    <property type="match status" value="1"/>
</dbReference>
<dbReference type="EMBL" id="CYHA01000001">
    <property type="protein sequence ID" value="CUA81566.1"/>
    <property type="molecule type" value="Genomic_DNA"/>
</dbReference>
<name>A0A0K6GSU0_9NEIS</name>
<accession>A0A0K6GSU0</accession>
<reference evidence="19" key="1">
    <citation type="submission" date="2015-08" db="EMBL/GenBank/DDBJ databases">
        <authorList>
            <person name="Varghese N."/>
        </authorList>
    </citation>
    <scope>NUCLEOTIDE SEQUENCE [LARGE SCALE GENOMIC DNA]</scope>
    <source>
        <strain evidence="19">DSM 17901</strain>
    </source>
</reference>
<keyword evidence="5" id="KW-0479">Metal-binding</keyword>
<gene>
    <name evidence="18" type="ORF">Ga0061063_0408</name>
</gene>
<dbReference type="InterPro" id="IPR022998">
    <property type="entry name" value="ThiamineP_synth_TenI"/>
</dbReference>
<evidence type="ECO:0000313" key="18">
    <source>
        <dbReference type="EMBL" id="CUA81566.1"/>
    </source>
</evidence>
<dbReference type="PANTHER" id="PTHR47707:SF1">
    <property type="entry name" value="NUDIX HYDROLASE FAMILY PROTEIN"/>
    <property type="match status" value="1"/>
</dbReference>
<keyword evidence="8" id="KW-0460">Magnesium</keyword>
<evidence type="ECO:0000256" key="13">
    <source>
        <dbReference type="ARBA" id="ARBA00040794"/>
    </source>
</evidence>
<dbReference type="GO" id="GO:0006281">
    <property type="term" value="P:DNA repair"/>
    <property type="evidence" value="ECO:0007669"/>
    <property type="project" value="UniProtKB-KW"/>
</dbReference>
<dbReference type="SUPFAM" id="SSF51391">
    <property type="entry name" value="Thiamin phosphate synthase"/>
    <property type="match status" value="1"/>
</dbReference>
<dbReference type="PROSITE" id="PS00893">
    <property type="entry name" value="NUDIX_BOX"/>
    <property type="match status" value="1"/>
</dbReference>
<evidence type="ECO:0000256" key="4">
    <source>
        <dbReference type="ARBA" id="ARBA00022705"/>
    </source>
</evidence>
<dbReference type="GO" id="GO:0044716">
    <property type="term" value="F:8-oxo-GDP phosphatase activity"/>
    <property type="evidence" value="ECO:0007669"/>
    <property type="project" value="TreeGrafter"/>
</dbReference>
<evidence type="ECO:0000256" key="11">
    <source>
        <dbReference type="ARBA" id="ARBA00036904"/>
    </source>
</evidence>
<evidence type="ECO:0000256" key="7">
    <source>
        <dbReference type="ARBA" id="ARBA00022801"/>
    </source>
</evidence>
<feature type="domain" description="Nudix hydrolase" evidence="17">
    <location>
        <begin position="38"/>
        <end position="166"/>
    </location>
</feature>
<proteinExistence type="inferred from homology"/>
<evidence type="ECO:0000313" key="19">
    <source>
        <dbReference type="Proteomes" id="UP000243535"/>
    </source>
</evidence>
<comment type="catalytic activity">
    <reaction evidence="10">
        <text>8-oxo-dGTP + H2O = 8-oxo-dGMP + diphosphate + H(+)</text>
        <dbReference type="Rhea" id="RHEA:31575"/>
        <dbReference type="ChEBI" id="CHEBI:15377"/>
        <dbReference type="ChEBI" id="CHEBI:15378"/>
        <dbReference type="ChEBI" id="CHEBI:33019"/>
        <dbReference type="ChEBI" id="CHEBI:63224"/>
        <dbReference type="ChEBI" id="CHEBI:77896"/>
        <dbReference type="EC" id="3.6.1.55"/>
    </reaction>
</comment>
<organism evidence="18 19">
    <name type="scientific">Gulbenkiania indica</name>
    <dbReference type="NCBI Taxonomy" id="375574"/>
    <lineage>
        <taxon>Bacteria</taxon>
        <taxon>Pseudomonadati</taxon>
        <taxon>Pseudomonadota</taxon>
        <taxon>Betaproteobacteria</taxon>
        <taxon>Neisseriales</taxon>
        <taxon>Chromobacteriaceae</taxon>
        <taxon>Gulbenkiania</taxon>
    </lineage>
</organism>
<evidence type="ECO:0000256" key="8">
    <source>
        <dbReference type="ARBA" id="ARBA00022842"/>
    </source>
</evidence>
<evidence type="ECO:0000256" key="16">
    <source>
        <dbReference type="ARBA" id="ARBA00042798"/>
    </source>
</evidence>
<protein>
    <recommendedName>
        <fullName evidence="13">8-oxo-dGTP diphosphatase</fullName>
        <ecNumber evidence="12">3.6.1.55</ecNumber>
    </recommendedName>
    <alternativeName>
        <fullName evidence="16">7,8-dihydro-8-oxoguanine-triphosphatase</fullName>
    </alternativeName>
    <alternativeName>
        <fullName evidence="15">Mutator protein MutT</fullName>
    </alternativeName>
    <alternativeName>
        <fullName evidence="14">dGTP pyrophosphohydrolase</fullName>
    </alternativeName>
</protein>
<dbReference type="CDD" id="cd00564">
    <property type="entry name" value="TMP_TenI"/>
    <property type="match status" value="1"/>
</dbReference>
<comment type="catalytic activity">
    <reaction evidence="11">
        <text>8-oxo-GTP + H2O = 8-oxo-GMP + diphosphate + H(+)</text>
        <dbReference type="Rhea" id="RHEA:67616"/>
        <dbReference type="ChEBI" id="CHEBI:15377"/>
        <dbReference type="ChEBI" id="CHEBI:15378"/>
        <dbReference type="ChEBI" id="CHEBI:33019"/>
        <dbReference type="ChEBI" id="CHEBI:143553"/>
        <dbReference type="ChEBI" id="CHEBI:145694"/>
    </reaction>
</comment>
<dbReference type="Pfam" id="PF14815">
    <property type="entry name" value="NUDIX_4"/>
    <property type="match status" value="1"/>
</dbReference>
<keyword evidence="19" id="KW-1185">Reference proteome</keyword>
<evidence type="ECO:0000259" key="17">
    <source>
        <dbReference type="PROSITE" id="PS51462"/>
    </source>
</evidence>
<dbReference type="Pfam" id="PF02581">
    <property type="entry name" value="TMP-TENI"/>
    <property type="match status" value="1"/>
</dbReference>
<dbReference type="NCBIfam" id="NF006530">
    <property type="entry name" value="PRK08999.1"/>
    <property type="match status" value="1"/>
</dbReference>
<dbReference type="Gene3D" id="3.20.20.70">
    <property type="entry name" value="Aldolase class I"/>
    <property type="match status" value="1"/>
</dbReference>
<dbReference type="InterPro" id="IPR020476">
    <property type="entry name" value="Nudix_hydrolase"/>
</dbReference>
<dbReference type="STRING" id="375574.GCA_001418035_00207"/>
<dbReference type="InterPro" id="IPR029119">
    <property type="entry name" value="MutY_C"/>
</dbReference>